<dbReference type="GO" id="GO:0008828">
    <property type="term" value="F:dATP diphosphatase activity"/>
    <property type="evidence" value="ECO:0007669"/>
    <property type="project" value="InterPro"/>
</dbReference>
<evidence type="ECO:0000313" key="5">
    <source>
        <dbReference type="EMBL" id="OOF56905.1"/>
    </source>
</evidence>
<keyword evidence="3" id="KW-0460">Magnesium</keyword>
<evidence type="ECO:0000313" key="6">
    <source>
        <dbReference type="Proteomes" id="UP000188602"/>
    </source>
</evidence>
<dbReference type="GO" id="GO:0006167">
    <property type="term" value="P:AMP biosynthetic process"/>
    <property type="evidence" value="ECO:0007669"/>
    <property type="project" value="TreeGrafter"/>
</dbReference>
<dbReference type="GO" id="GO:0046656">
    <property type="term" value="P:folic acid biosynthetic process"/>
    <property type="evidence" value="ECO:0007669"/>
    <property type="project" value="InterPro"/>
</dbReference>
<keyword evidence="1" id="KW-0378">Hydrolase</keyword>
<reference evidence="5 6" key="1">
    <citation type="submission" date="2016-10" db="EMBL/GenBank/DDBJ databases">
        <title>Rodentibacter gen. nov. and new species.</title>
        <authorList>
            <person name="Christensen H."/>
        </authorList>
    </citation>
    <scope>NUCLEOTIDE SEQUENCE [LARGE SCALE GENOMIC DNA]</scope>
    <source>
        <strain evidence="5 6">Ac151</strain>
    </source>
</reference>
<dbReference type="InterPro" id="IPR003564">
    <property type="entry name" value="DHNTPase"/>
</dbReference>
<organism evidence="5 6">
    <name type="scientific">Rodentibacter myodis</name>
    <dbReference type="NCBI Taxonomy" id="1907939"/>
    <lineage>
        <taxon>Bacteria</taxon>
        <taxon>Pseudomonadati</taxon>
        <taxon>Pseudomonadota</taxon>
        <taxon>Gammaproteobacteria</taxon>
        <taxon>Pasteurellales</taxon>
        <taxon>Pasteurellaceae</taxon>
        <taxon>Rodentibacter</taxon>
    </lineage>
</organism>
<keyword evidence="3" id="KW-0479">Metal-binding</keyword>
<feature type="domain" description="Nudix hydrolase" evidence="4">
    <location>
        <begin position="4"/>
        <end position="143"/>
    </location>
</feature>
<dbReference type="OrthoDB" id="7066556at2"/>
<feature type="binding site" evidence="3">
    <location>
        <position position="53"/>
    </location>
    <ligand>
        <name>Mg(2+)</name>
        <dbReference type="ChEBI" id="CHEBI:18420"/>
    </ligand>
</feature>
<feature type="binding site" evidence="3">
    <location>
        <position position="114"/>
    </location>
    <ligand>
        <name>Mg(2+)</name>
        <dbReference type="ChEBI" id="CHEBI:18420"/>
    </ligand>
</feature>
<dbReference type="InterPro" id="IPR051325">
    <property type="entry name" value="Nudix_hydrolase_domain"/>
</dbReference>
<evidence type="ECO:0000256" key="1">
    <source>
        <dbReference type="ARBA" id="ARBA00022801"/>
    </source>
</evidence>
<dbReference type="Proteomes" id="UP000188602">
    <property type="component" value="Unassembled WGS sequence"/>
</dbReference>
<dbReference type="PANTHER" id="PTHR21340">
    <property type="entry name" value="DIADENOSINE 5,5-P1,P4-TETRAPHOSPHATE PYROPHOSPHOHYDROLASE MUTT"/>
    <property type="match status" value="1"/>
</dbReference>
<dbReference type="PRINTS" id="PR01404">
    <property type="entry name" value="NPPPHYDRLASE"/>
</dbReference>
<feature type="binding site" evidence="2">
    <location>
        <position position="132"/>
    </location>
    <ligand>
        <name>substrate</name>
    </ligand>
</feature>
<comment type="cofactor">
    <cofactor evidence="3">
        <name>Mg(2+)</name>
        <dbReference type="ChEBI" id="CHEBI:18420"/>
    </cofactor>
    <text evidence="3">Binds 1 Mg(2+) ion per subunit.</text>
</comment>
<dbReference type="STRING" id="1907939.BKL49_09815"/>
<dbReference type="GO" id="GO:0006754">
    <property type="term" value="P:ATP biosynthetic process"/>
    <property type="evidence" value="ECO:0007669"/>
    <property type="project" value="TreeGrafter"/>
</dbReference>
<dbReference type="Gene3D" id="3.90.79.10">
    <property type="entry name" value="Nucleoside Triphosphate Pyrophosphohydrolase"/>
    <property type="match status" value="1"/>
</dbReference>
<dbReference type="AlphaFoldDB" id="A0A1V3JJR8"/>
<feature type="binding site" evidence="3">
    <location>
        <position position="57"/>
    </location>
    <ligand>
        <name>Mg(2+)</name>
        <dbReference type="ChEBI" id="CHEBI:18420"/>
    </ligand>
</feature>
<dbReference type="EMBL" id="MLHQ01000026">
    <property type="protein sequence ID" value="OOF56905.1"/>
    <property type="molecule type" value="Genomic_DNA"/>
</dbReference>
<dbReference type="InterPro" id="IPR015797">
    <property type="entry name" value="NUDIX_hydrolase-like_dom_sf"/>
</dbReference>
<feature type="binding site" evidence="2">
    <location>
        <position position="4"/>
    </location>
    <ligand>
        <name>substrate</name>
    </ligand>
</feature>
<gene>
    <name evidence="5" type="ORF">BKL49_09815</name>
</gene>
<accession>A0A1V3JJR8</accession>
<dbReference type="PROSITE" id="PS51462">
    <property type="entry name" value="NUDIX"/>
    <property type="match status" value="1"/>
</dbReference>
<dbReference type="InterPro" id="IPR000086">
    <property type="entry name" value="NUDIX_hydrolase_dom"/>
</dbReference>
<dbReference type="Pfam" id="PF00293">
    <property type="entry name" value="NUDIX"/>
    <property type="match status" value="1"/>
</dbReference>
<dbReference type="GO" id="GO:0004081">
    <property type="term" value="F:bis(5'-nucleosyl)-tetraphosphatase (asymmetrical) activity"/>
    <property type="evidence" value="ECO:0007669"/>
    <property type="project" value="TreeGrafter"/>
</dbReference>
<sequence>MNFKNNQSILVVIYSKETNNVLMLQRQDDPDFWQSVTGSIEKGEMPQDAAIRELWEEVRLKISENSTALFDCNECVEFEIFPHFRYKYAPHITHAREHWFLCAVDEEFVPQLAEHLDFKWVSAQEAVKMTKSPNNAEAIRKYLIDDFSLLRGNELKNEK</sequence>
<evidence type="ECO:0000256" key="2">
    <source>
        <dbReference type="PIRSR" id="PIRSR603564-1"/>
    </source>
</evidence>
<feature type="binding site" evidence="2">
    <location>
        <begin position="78"/>
        <end position="81"/>
    </location>
    <ligand>
        <name>substrate</name>
    </ligand>
</feature>
<evidence type="ECO:0000256" key="3">
    <source>
        <dbReference type="PIRSR" id="PIRSR603564-2"/>
    </source>
</evidence>
<feature type="binding site" evidence="2">
    <location>
        <position position="37"/>
    </location>
    <ligand>
        <name>substrate</name>
    </ligand>
</feature>
<keyword evidence="6" id="KW-1185">Reference proteome</keyword>
<dbReference type="PANTHER" id="PTHR21340:SF0">
    <property type="entry name" value="BIS(5'-NUCLEOSYL)-TETRAPHOSPHATASE [ASYMMETRICAL]"/>
    <property type="match status" value="1"/>
</dbReference>
<proteinExistence type="predicted"/>
<dbReference type="CDD" id="cd04664">
    <property type="entry name" value="NUDIX_DHNTPase_like"/>
    <property type="match status" value="1"/>
</dbReference>
<dbReference type="SUPFAM" id="SSF55811">
    <property type="entry name" value="Nudix"/>
    <property type="match status" value="1"/>
</dbReference>
<protein>
    <submittedName>
        <fullName evidence="5">Dihydroneopterin triphosphate diphosphatase</fullName>
    </submittedName>
</protein>
<comment type="caution">
    <text evidence="5">The sequence shown here is derived from an EMBL/GenBank/DDBJ whole genome shotgun (WGS) entry which is preliminary data.</text>
</comment>
<dbReference type="InterPro" id="IPR020084">
    <property type="entry name" value="NUDIX_hydrolase_CS"/>
</dbReference>
<name>A0A1V3JJR8_9PAST</name>
<dbReference type="PROSITE" id="PS00893">
    <property type="entry name" value="NUDIX_BOX"/>
    <property type="match status" value="1"/>
</dbReference>
<dbReference type="GO" id="GO:0019177">
    <property type="term" value="F:dihydroneopterin triphosphate pyrophosphohydrolase activity"/>
    <property type="evidence" value="ECO:0007669"/>
    <property type="project" value="InterPro"/>
</dbReference>
<evidence type="ECO:0000259" key="4">
    <source>
        <dbReference type="PROSITE" id="PS51462"/>
    </source>
</evidence>
<dbReference type="RefSeq" id="WP_077424998.1">
    <property type="nucleotide sequence ID" value="NZ_MLHQ01000026.1"/>
</dbReference>
<dbReference type="GO" id="GO:0046872">
    <property type="term" value="F:metal ion binding"/>
    <property type="evidence" value="ECO:0007669"/>
    <property type="project" value="UniProtKB-KW"/>
</dbReference>
<feature type="binding site" evidence="2">
    <location>
        <position position="26"/>
    </location>
    <ligand>
        <name>substrate</name>
    </ligand>
</feature>
<dbReference type="NCBIfam" id="NF006961">
    <property type="entry name" value="PRK09438.1"/>
    <property type="match status" value="1"/>
</dbReference>